<proteinExistence type="predicted"/>
<dbReference type="AlphaFoldDB" id="A0AAN8GYW7"/>
<feature type="region of interest" description="Disordered" evidence="1">
    <location>
        <begin position="1"/>
        <end position="96"/>
    </location>
</feature>
<evidence type="ECO:0000256" key="1">
    <source>
        <dbReference type="SAM" id="MobiDB-lite"/>
    </source>
</evidence>
<feature type="compositionally biased region" description="Basic and acidic residues" evidence="1">
    <location>
        <begin position="74"/>
        <end position="88"/>
    </location>
</feature>
<organism evidence="2 3">
    <name type="scientific">Champsocephalus gunnari</name>
    <name type="common">Mackerel icefish</name>
    <dbReference type="NCBI Taxonomy" id="52237"/>
    <lineage>
        <taxon>Eukaryota</taxon>
        <taxon>Metazoa</taxon>
        <taxon>Chordata</taxon>
        <taxon>Craniata</taxon>
        <taxon>Vertebrata</taxon>
        <taxon>Euteleostomi</taxon>
        <taxon>Actinopterygii</taxon>
        <taxon>Neopterygii</taxon>
        <taxon>Teleostei</taxon>
        <taxon>Neoteleostei</taxon>
        <taxon>Acanthomorphata</taxon>
        <taxon>Eupercaria</taxon>
        <taxon>Perciformes</taxon>
        <taxon>Notothenioidei</taxon>
        <taxon>Channichthyidae</taxon>
        <taxon>Champsocephalus</taxon>
    </lineage>
</organism>
<protein>
    <submittedName>
        <fullName evidence="2">Uncharacterized protein</fullName>
    </submittedName>
</protein>
<reference evidence="2 3" key="1">
    <citation type="journal article" date="2023" name="Mol. Biol. Evol.">
        <title>Genomics of Secondarily Temperate Adaptation in the Only Non-Antarctic Icefish.</title>
        <authorList>
            <person name="Rivera-Colon A.G."/>
            <person name="Rayamajhi N."/>
            <person name="Minhas B.F."/>
            <person name="Madrigal G."/>
            <person name="Bilyk K.T."/>
            <person name="Yoon V."/>
            <person name="Hune M."/>
            <person name="Gregory S."/>
            <person name="Cheng C.H.C."/>
            <person name="Catchen J.M."/>
        </authorList>
    </citation>
    <scope>NUCLEOTIDE SEQUENCE [LARGE SCALE GENOMIC DNA]</scope>
    <source>
        <tissue evidence="2">White muscle</tissue>
    </source>
</reference>
<evidence type="ECO:0000313" key="2">
    <source>
        <dbReference type="EMBL" id="KAK5896033.1"/>
    </source>
</evidence>
<dbReference type="Proteomes" id="UP001331515">
    <property type="component" value="Unassembled WGS sequence"/>
</dbReference>
<sequence>MESIDDPLTDSQKPSANTTLPPLPLTSTTSQQLHSNPGPAKTGSNTSSYRAPRAPWRKQGLITQPDLGKPGGDCLRERARPRTPDKRLAVNHSPPPPGLVTALSCSLSLGQSVDLLSALSACSVK</sequence>
<dbReference type="EMBL" id="JAURVH010001534">
    <property type="protein sequence ID" value="KAK5896033.1"/>
    <property type="molecule type" value="Genomic_DNA"/>
</dbReference>
<evidence type="ECO:0000313" key="3">
    <source>
        <dbReference type="Proteomes" id="UP001331515"/>
    </source>
</evidence>
<name>A0AAN8GYW7_CHAGU</name>
<gene>
    <name evidence="2" type="ORF">CgunFtcFv8_009677</name>
</gene>
<comment type="caution">
    <text evidence="2">The sequence shown here is derived from an EMBL/GenBank/DDBJ whole genome shotgun (WGS) entry which is preliminary data.</text>
</comment>
<accession>A0AAN8GYW7</accession>
<keyword evidence="3" id="KW-1185">Reference proteome</keyword>